<evidence type="ECO:0000256" key="1">
    <source>
        <dbReference type="RuleBase" id="RU365010"/>
    </source>
</evidence>
<keyword evidence="1" id="KW-0493">Microtubule</keyword>
<evidence type="ECO:0000313" key="4">
    <source>
        <dbReference type="WBParaSite" id="SCUD_0000435701-mRNA-1"/>
    </source>
</evidence>
<keyword evidence="1" id="KW-0243">Dynein</keyword>
<dbReference type="STRING" id="6186.A0A183JNS1"/>
<organism evidence="4">
    <name type="scientific">Schistosoma curassoni</name>
    <dbReference type="NCBI Taxonomy" id="6186"/>
    <lineage>
        <taxon>Eukaryota</taxon>
        <taxon>Metazoa</taxon>
        <taxon>Spiralia</taxon>
        <taxon>Lophotrochozoa</taxon>
        <taxon>Platyhelminthes</taxon>
        <taxon>Trematoda</taxon>
        <taxon>Digenea</taxon>
        <taxon>Strigeidida</taxon>
        <taxon>Schistosomatoidea</taxon>
        <taxon>Schistosomatidae</taxon>
        <taxon>Schistosoma</taxon>
    </lineage>
</organism>
<proteinExistence type="inferred from homology"/>
<dbReference type="Pfam" id="PF01221">
    <property type="entry name" value="Dynein_light"/>
    <property type="match status" value="1"/>
</dbReference>
<reference evidence="4" key="1">
    <citation type="submission" date="2016-06" db="UniProtKB">
        <authorList>
            <consortium name="WormBaseParasite"/>
        </authorList>
    </citation>
    <scope>IDENTIFICATION</scope>
</reference>
<accession>A0A183JNS1</accession>
<keyword evidence="3" id="KW-1185">Reference proteome</keyword>
<keyword evidence="1" id="KW-0963">Cytoplasm</keyword>
<evidence type="ECO:0000313" key="2">
    <source>
        <dbReference type="EMBL" id="VDO88422.1"/>
    </source>
</evidence>
<reference evidence="2 3" key="2">
    <citation type="submission" date="2018-11" db="EMBL/GenBank/DDBJ databases">
        <authorList>
            <consortium name="Pathogen Informatics"/>
        </authorList>
    </citation>
    <scope>NUCLEOTIDE SEQUENCE [LARGE SCALE GENOMIC DNA]</scope>
    <source>
        <strain evidence="2">Dakar</strain>
        <strain evidence="3">Dakar, Senegal</strain>
    </source>
</reference>
<dbReference type="InterPro" id="IPR001372">
    <property type="entry name" value="Dynein_light_chain_typ-1/2"/>
</dbReference>
<keyword evidence="1" id="KW-0206">Cytoskeleton</keyword>
<dbReference type="WBParaSite" id="SCUD_0000435701-mRNA-1">
    <property type="protein sequence ID" value="SCUD_0000435701-mRNA-1"/>
    <property type="gene ID" value="SCUD_0000435701"/>
</dbReference>
<dbReference type="PANTHER" id="PTHR11886">
    <property type="entry name" value="DYNEIN LIGHT CHAIN"/>
    <property type="match status" value="1"/>
</dbReference>
<evidence type="ECO:0000313" key="3">
    <source>
        <dbReference type="Proteomes" id="UP000279833"/>
    </source>
</evidence>
<dbReference type="CDD" id="cd21450">
    <property type="entry name" value="DLC-like_DYNLL1-like"/>
    <property type="match status" value="1"/>
</dbReference>
<dbReference type="PANTHER" id="PTHR11886:SF35">
    <property type="entry name" value="DYNEIN LIGHT CHAIN"/>
    <property type="match status" value="1"/>
</dbReference>
<sequence>MSSIKLSEISVVRCYMRDEMKRDAMKILQKAMNRFTEEREVASFIKSYFDSHYHTHWHCIVGKHFDCSVAFEASHCILLRVEDFLVLLFKYG</sequence>
<keyword evidence="1" id="KW-0505">Motor protein</keyword>
<protein>
    <recommendedName>
        <fullName evidence="1">Dynein light chain</fullName>
    </recommendedName>
</protein>
<dbReference type="GO" id="GO:0005874">
    <property type="term" value="C:microtubule"/>
    <property type="evidence" value="ECO:0007669"/>
    <property type="project" value="UniProtKB-KW"/>
</dbReference>
<dbReference type="OrthoDB" id="10033309at2759"/>
<dbReference type="SUPFAM" id="SSF54648">
    <property type="entry name" value="DLC"/>
    <property type="match status" value="1"/>
</dbReference>
<comment type="subcellular location">
    <subcellularLocation>
        <location evidence="1">Cytoplasm</location>
        <location evidence="1">Cytoskeleton</location>
    </subcellularLocation>
</comment>
<dbReference type="Gene3D" id="3.30.740.10">
    <property type="entry name" value="Protein Inhibitor Of Neuronal Nitric Oxide Synthase"/>
    <property type="match status" value="1"/>
</dbReference>
<dbReference type="InterPro" id="IPR037177">
    <property type="entry name" value="DLC_sf"/>
</dbReference>
<name>A0A183JNS1_9TREM</name>
<dbReference type="GO" id="GO:0045505">
    <property type="term" value="F:dynein intermediate chain binding"/>
    <property type="evidence" value="ECO:0007669"/>
    <property type="project" value="TreeGrafter"/>
</dbReference>
<dbReference type="GO" id="GO:0007017">
    <property type="term" value="P:microtubule-based process"/>
    <property type="evidence" value="ECO:0007669"/>
    <property type="project" value="InterPro"/>
</dbReference>
<dbReference type="SMART" id="SM01375">
    <property type="entry name" value="Dynein_light"/>
    <property type="match status" value="1"/>
</dbReference>
<dbReference type="FunFam" id="3.30.740.10:FF:000006">
    <property type="entry name" value="Dynein light chain"/>
    <property type="match status" value="1"/>
</dbReference>
<dbReference type="GO" id="GO:0005868">
    <property type="term" value="C:cytoplasmic dynein complex"/>
    <property type="evidence" value="ECO:0007669"/>
    <property type="project" value="TreeGrafter"/>
</dbReference>
<dbReference type="Proteomes" id="UP000279833">
    <property type="component" value="Unassembled WGS sequence"/>
</dbReference>
<gene>
    <name evidence="2" type="ORF">SCUD_LOCUS4357</name>
</gene>
<dbReference type="AlphaFoldDB" id="A0A183JNS1"/>
<dbReference type="EMBL" id="UZAK01005716">
    <property type="protein sequence ID" value="VDO88422.1"/>
    <property type="molecule type" value="Genomic_DNA"/>
</dbReference>
<comment type="similarity">
    <text evidence="1">Belongs to the dynein light chain family.</text>
</comment>